<gene>
    <name evidence="3" type="ORF">GON26_03925</name>
</gene>
<evidence type="ECO:0000256" key="2">
    <source>
        <dbReference type="SAM" id="SignalP"/>
    </source>
</evidence>
<comment type="caution">
    <text evidence="3">The sequence shown here is derived from an EMBL/GenBank/DDBJ whole genome shotgun (WGS) entry which is preliminary data.</text>
</comment>
<dbReference type="AlphaFoldDB" id="A0A6I4NQQ1"/>
<keyword evidence="2" id="KW-0732">Signal</keyword>
<keyword evidence="1" id="KW-1133">Transmembrane helix</keyword>
<organism evidence="3 4">
    <name type="scientific">Flavobacterium hydrocarbonoxydans</name>
    <dbReference type="NCBI Taxonomy" id="2683249"/>
    <lineage>
        <taxon>Bacteria</taxon>
        <taxon>Pseudomonadati</taxon>
        <taxon>Bacteroidota</taxon>
        <taxon>Flavobacteriia</taxon>
        <taxon>Flavobacteriales</taxon>
        <taxon>Flavobacteriaceae</taxon>
        <taxon>Flavobacterium</taxon>
    </lineage>
</organism>
<accession>A0A6I4NQQ1</accession>
<feature type="chain" id="PRO_5026319910" description="Signal peptidase" evidence="2">
    <location>
        <begin position="24"/>
        <end position="72"/>
    </location>
</feature>
<proteinExistence type="predicted"/>
<evidence type="ECO:0000313" key="4">
    <source>
        <dbReference type="Proteomes" id="UP000471501"/>
    </source>
</evidence>
<keyword evidence="1" id="KW-0472">Membrane</keyword>
<evidence type="ECO:0000313" key="3">
    <source>
        <dbReference type="EMBL" id="MWB93494.1"/>
    </source>
</evidence>
<sequence length="72" mass="7885">MRIISKKILALTLIFFNVFLSFAMPPEPGDCDGLPCQGDVPIDQNIFILTAAGLLLGVYIVYKSISIKKSPK</sequence>
<reference evidence="3 4" key="1">
    <citation type="submission" date="2019-12" db="EMBL/GenBank/DDBJ databases">
        <authorList>
            <person name="Kim Y.S."/>
        </authorList>
    </citation>
    <scope>NUCLEOTIDE SEQUENCE [LARGE SCALE GENOMIC DNA]</scope>
    <source>
        <strain evidence="3 4">GA093</strain>
    </source>
</reference>
<dbReference type="Proteomes" id="UP000471501">
    <property type="component" value="Unassembled WGS sequence"/>
</dbReference>
<name>A0A6I4NQQ1_9FLAO</name>
<dbReference type="RefSeq" id="WP_160373423.1">
    <property type="nucleotide sequence ID" value="NZ_WSTB01000002.1"/>
</dbReference>
<feature type="signal peptide" evidence="2">
    <location>
        <begin position="1"/>
        <end position="23"/>
    </location>
</feature>
<keyword evidence="4" id="KW-1185">Reference proteome</keyword>
<dbReference type="EMBL" id="WSTB01000002">
    <property type="protein sequence ID" value="MWB93494.1"/>
    <property type="molecule type" value="Genomic_DNA"/>
</dbReference>
<evidence type="ECO:0000256" key="1">
    <source>
        <dbReference type="SAM" id="Phobius"/>
    </source>
</evidence>
<protein>
    <recommendedName>
        <fullName evidence="5">Signal peptidase</fullName>
    </recommendedName>
</protein>
<keyword evidence="1" id="KW-0812">Transmembrane</keyword>
<evidence type="ECO:0008006" key="5">
    <source>
        <dbReference type="Google" id="ProtNLM"/>
    </source>
</evidence>
<feature type="transmembrane region" description="Helical" evidence="1">
    <location>
        <begin position="45"/>
        <end position="62"/>
    </location>
</feature>